<dbReference type="EMBL" id="CM045762">
    <property type="protein sequence ID" value="KAI8010916.1"/>
    <property type="molecule type" value="Genomic_DNA"/>
</dbReference>
<sequence length="172" mass="19680">MVMRSTPPYQQITHNIAKLLSRKEDQLIQLPDGILSKIISMLPLKEAVRTSVLLERCQFVWIDHADLYFDSANILGSIVYSNNISNCQSELDRKLQRCKFIKRVNHFMHQRCKGTKVGSFAVQFPLIKDSALHIDQWISSTITKGVENIDLDLSESCSFMVDHASFTASEKY</sequence>
<evidence type="ECO:0000313" key="1">
    <source>
        <dbReference type="EMBL" id="KAI8010916.1"/>
    </source>
</evidence>
<organism evidence="1 2">
    <name type="scientific">Camellia lanceoleosa</name>
    <dbReference type="NCBI Taxonomy" id="1840588"/>
    <lineage>
        <taxon>Eukaryota</taxon>
        <taxon>Viridiplantae</taxon>
        <taxon>Streptophyta</taxon>
        <taxon>Embryophyta</taxon>
        <taxon>Tracheophyta</taxon>
        <taxon>Spermatophyta</taxon>
        <taxon>Magnoliopsida</taxon>
        <taxon>eudicotyledons</taxon>
        <taxon>Gunneridae</taxon>
        <taxon>Pentapetalae</taxon>
        <taxon>asterids</taxon>
        <taxon>Ericales</taxon>
        <taxon>Theaceae</taxon>
        <taxon>Camellia</taxon>
    </lineage>
</organism>
<comment type="caution">
    <text evidence="1">The sequence shown here is derived from an EMBL/GenBank/DDBJ whole genome shotgun (WGS) entry which is preliminary data.</text>
</comment>
<reference evidence="1 2" key="1">
    <citation type="journal article" date="2022" name="Plant J.">
        <title>Chromosome-level genome of Camellia lanceoleosa provides a valuable resource for understanding genome evolution and self-incompatibility.</title>
        <authorList>
            <person name="Gong W."/>
            <person name="Xiao S."/>
            <person name="Wang L."/>
            <person name="Liao Z."/>
            <person name="Chang Y."/>
            <person name="Mo W."/>
            <person name="Hu G."/>
            <person name="Li W."/>
            <person name="Zhao G."/>
            <person name="Zhu H."/>
            <person name="Hu X."/>
            <person name="Ji K."/>
            <person name="Xiang X."/>
            <person name="Song Q."/>
            <person name="Yuan D."/>
            <person name="Jin S."/>
            <person name="Zhang L."/>
        </authorList>
    </citation>
    <scope>NUCLEOTIDE SEQUENCE [LARGE SCALE GENOMIC DNA]</scope>
    <source>
        <strain evidence="1">SQ_2022a</strain>
    </source>
</reference>
<keyword evidence="2" id="KW-1185">Reference proteome</keyword>
<protein>
    <submittedName>
        <fullName evidence="1">F-box protein</fullName>
    </submittedName>
</protein>
<evidence type="ECO:0000313" key="2">
    <source>
        <dbReference type="Proteomes" id="UP001060215"/>
    </source>
</evidence>
<dbReference type="Proteomes" id="UP001060215">
    <property type="component" value="Chromosome 5"/>
</dbReference>
<accession>A0ACC0HG65</accession>
<name>A0ACC0HG65_9ERIC</name>
<proteinExistence type="predicted"/>
<gene>
    <name evidence="1" type="ORF">LOK49_LG06G00686</name>
</gene>